<sequence>MQAKSSEGIRRGGEASGKGKRTGFAPYPTLRSRSCFRFSCDPVDSAKSSHTWVWEGALLMHFSLSLRFISVEPIWLCSLSSPTPPSSSLPSVLCHGSFRVDLIAAKGSGVEKARSVGRGQATHLSTKPRNTHELEDPFHQSEWMTTVKYDG</sequence>
<dbReference type="EMBL" id="KZ820441">
    <property type="protein sequence ID" value="PWN47405.1"/>
    <property type="molecule type" value="Genomic_DNA"/>
</dbReference>
<name>A0ACD0NNQ8_9BASI</name>
<protein>
    <submittedName>
        <fullName evidence="1">Uncharacterized protein</fullName>
    </submittedName>
</protein>
<accession>A0ACD0NNQ8</accession>
<evidence type="ECO:0000313" key="2">
    <source>
        <dbReference type="Proteomes" id="UP000245626"/>
    </source>
</evidence>
<keyword evidence="2" id="KW-1185">Reference proteome</keyword>
<organism evidence="1 2">
    <name type="scientific">Violaceomyces palustris</name>
    <dbReference type="NCBI Taxonomy" id="1673888"/>
    <lineage>
        <taxon>Eukaryota</taxon>
        <taxon>Fungi</taxon>
        <taxon>Dikarya</taxon>
        <taxon>Basidiomycota</taxon>
        <taxon>Ustilaginomycotina</taxon>
        <taxon>Ustilaginomycetes</taxon>
        <taxon>Violaceomycetales</taxon>
        <taxon>Violaceomycetaceae</taxon>
        <taxon>Violaceomyces</taxon>
    </lineage>
</organism>
<reference evidence="1 2" key="1">
    <citation type="journal article" date="2018" name="Mol. Biol. Evol.">
        <title>Broad Genomic Sampling Reveals a Smut Pathogenic Ancestry of the Fungal Clade Ustilaginomycotina.</title>
        <authorList>
            <person name="Kijpornyongpan T."/>
            <person name="Mondo S.J."/>
            <person name="Barry K."/>
            <person name="Sandor L."/>
            <person name="Lee J."/>
            <person name="Lipzen A."/>
            <person name="Pangilinan J."/>
            <person name="LaButti K."/>
            <person name="Hainaut M."/>
            <person name="Henrissat B."/>
            <person name="Grigoriev I.V."/>
            <person name="Spatafora J.W."/>
            <person name="Aime M.C."/>
        </authorList>
    </citation>
    <scope>NUCLEOTIDE SEQUENCE [LARGE SCALE GENOMIC DNA]</scope>
    <source>
        <strain evidence="1 2">SA 807</strain>
    </source>
</reference>
<gene>
    <name evidence="1" type="ORF">IE53DRAFT_251667</name>
</gene>
<evidence type="ECO:0000313" key="1">
    <source>
        <dbReference type="EMBL" id="PWN47405.1"/>
    </source>
</evidence>
<dbReference type="Proteomes" id="UP000245626">
    <property type="component" value="Unassembled WGS sequence"/>
</dbReference>
<proteinExistence type="predicted"/>